<evidence type="ECO:0000256" key="7">
    <source>
        <dbReference type="ARBA" id="ARBA00023136"/>
    </source>
</evidence>
<dbReference type="PANTHER" id="PTHR21716:SF53">
    <property type="entry name" value="PERMEASE PERM-RELATED"/>
    <property type="match status" value="1"/>
</dbReference>
<dbReference type="OrthoDB" id="5792512at2"/>
<accession>A0A4Q2U9H6</accession>
<dbReference type="GO" id="GO:0055085">
    <property type="term" value="P:transmembrane transport"/>
    <property type="evidence" value="ECO:0007669"/>
    <property type="project" value="TreeGrafter"/>
</dbReference>
<dbReference type="RefSeq" id="WP_129227181.1">
    <property type="nucleotide sequence ID" value="NZ_QYBB01000013.1"/>
</dbReference>
<sequence>MSLQRQVLIWTAMLALAAVSLYALSGVLAPFIAGLVVAYFLDPLATKLERAGLNRAGAAALIMLLSLAVVLAALVLLVPVLARQFAAFVVNLPGIVAKLQDLLIAEAARLVEAYGGDTLRRLGVSGPITEADLQGSIGSVVGQATNYAIGVVNGIWSGRGALFGLFSLLVITPVVAFYILLDWRRMVQAIDGWIPLRHRDDIRGIARDIDRALAGFVRGQTIVSLILGAWYAVGLTAAGLNFGFLIGIAGGFLSFVPYFGSLTVLIVAAAIATVQTWPDWHLVATVAGIVMSGQVMEGYVLGPYLVGNSIGLHPVWLMLALVVCSAVFGVAGLLIAVPLSAAGGVVARYALRRYLASPLYTGSTEPTRPAVAFGPRIVEAGRD</sequence>
<feature type="transmembrane region" description="Helical" evidence="8">
    <location>
        <begin position="161"/>
        <end position="181"/>
    </location>
</feature>
<feature type="transmembrane region" description="Helical" evidence="8">
    <location>
        <begin position="255"/>
        <end position="274"/>
    </location>
</feature>
<keyword evidence="7 8" id="KW-0472">Membrane</keyword>
<evidence type="ECO:0000256" key="4">
    <source>
        <dbReference type="ARBA" id="ARBA00022475"/>
    </source>
</evidence>
<name>A0A4Q2U9H6_9HYPH</name>
<evidence type="ECO:0000313" key="10">
    <source>
        <dbReference type="Proteomes" id="UP000290759"/>
    </source>
</evidence>
<evidence type="ECO:0000256" key="3">
    <source>
        <dbReference type="ARBA" id="ARBA00022448"/>
    </source>
</evidence>
<keyword evidence="3" id="KW-0813">Transport</keyword>
<keyword evidence="4" id="KW-1003">Cell membrane</keyword>
<feature type="transmembrane region" description="Helical" evidence="8">
    <location>
        <begin position="281"/>
        <end position="302"/>
    </location>
</feature>
<reference evidence="9 10" key="2">
    <citation type="submission" date="2019-02" db="EMBL/GenBank/DDBJ databases">
        <title>'Lichenibacterium ramalinii' gen. nov. sp. nov., 'Lichenibacterium minor' gen. nov. sp. nov.</title>
        <authorList>
            <person name="Pankratov T."/>
        </authorList>
    </citation>
    <scope>NUCLEOTIDE SEQUENCE [LARGE SCALE GENOMIC DNA]</scope>
    <source>
        <strain evidence="9 10">RmlP026</strain>
    </source>
</reference>
<dbReference type="PANTHER" id="PTHR21716">
    <property type="entry name" value="TRANSMEMBRANE PROTEIN"/>
    <property type="match status" value="1"/>
</dbReference>
<gene>
    <name evidence="9" type="ORF">D3273_12960</name>
</gene>
<evidence type="ECO:0000313" key="9">
    <source>
        <dbReference type="EMBL" id="RYC31545.1"/>
    </source>
</evidence>
<keyword evidence="10" id="KW-1185">Reference proteome</keyword>
<dbReference type="InterPro" id="IPR002549">
    <property type="entry name" value="AI-2E-like"/>
</dbReference>
<comment type="caution">
    <text evidence="9">The sequence shown here is derived from an EMBL/GenBank/DDBJ whole genome shotgun (WGS) entry which is preliminary data.</text>
</comment>
<dbReference type="Proteomes" id="UP000290759">
    <property type="component" value="Unassembled WGS sequence"/>
</dbReference>
<evidence type="ECO:0000256" key="8">
    <source>
        <dbReference type="SAM" id="Phobius"/>
    </source>
</evidence>
<keyword evidence="6 8" id="KW-1133">Transmembrane helix</keyword>
<comment type="similarity">
    <text evidence="2">Belongs to the autoinducer-2 exporter (AI-2E) (TC 2.A.86) family.</text>
</comment>
<evidence type="ECO:0000256" key="6">
    <source>
        <dbReference type="ARBA" id="ARBA00022989"/>
    </source>
</evidence>
<proteinExistence type="inferred from homology"/>
<dbReference type="EMBL" id="QYBB01000013">
    <property type="protein sequence ID" value="RYC31545.1"/>
    <property type="molecule type" value="Genomic_DNA"/>
</dbReference>
<dbReference type="AlphaFoldDB" id="A0A4Q2U9H6"/>
<protein>
    <submittedName>
        <fullName evidence="9">AI-2E family transporter</fullName>
    </submittedName>
</protein>
<dbReference type="Pfam" id="PF01594">
    <property type="entry name" value="AI-2E_transport"/>
    <property type="match status" value="1"/>
</dbReference>
<evidence type="ECO:0000256" key="1">
    <source>
        <dbReference type="ARBA" id="ARBA00004651"/>
    </source>
</evidence>
<feature type="transmembrane region" description="Helical" evidence="8">
    <location>
        <begin position="61"/>
        <end position="82"/>
    </location>
</feature>
<feature type="transmembrane region" description="Helical" evidence="8">
    <location>
        <begin position="314"/>
        <end position="347"/>
    </location>
</feature>
<dbReference type="GO" id="GO:0005886">
    <property type="term" value="C:plasma membrane"/>
    <property type="evidence" value="ECO:0007669"/>
    <property type="project" value="UniProtKB-SubCell"/>
</dbReference>
<keyword evidence="5 8" id="KW-0812">Transmembrane</keyword>
<reference evidence="9 10" key="1">
    <citation type="submission" date="2018-12" db="EMBL/GenBank/DDBJ databases">
        <authorList>
            <person name="Grouzdev D.S."/>
            <person name="Krutkina M.S."/>
        </authorList>
    </citation>
    <scope>NUCLEOTIDE SEQUENCE [LARGE SCALE GENOMIC DNA]</scope>
    <source>
        <strain evidence="9 10">RmlP026</strain>
    </source>
</reference>
<evidence type="ECO:0000256" key="2">
    <source>
        <dbReference type="ARBA" id="ARBA00009773"/>
    </source>
</evidence>
<comment type="subcellular location">
    <subcellularLocation>
        <location evidence="1">Cell membrane</location>
        <topology evidence="1">Multi-pass membrane protein</topology>
    </subcellularLocation>
</comment>
<evidence type="ECO:0000256" key="5">
    <source>
        <dbReference type="ARBA" id="ARBA00022692"/>
    </source>
</evidence>
<organism evidence="9 10">
    <name type="scientific">Lichenibacterium minor</name>
    <dbReference type="NCBI Taxonomy" id="2316528"/>
    <lineage>
        <taxon>Bacteria</taxon>
        <taxon>Pseudomonadati</taxon>
        <taxon>Pseudomonadota</taxon>
        <taxon>Alphaproteobacteria</taxon>
        <taxon>Hyphomicrobiales</taxon>
        <taxon>Lichenihabitantaceae</taxon>
        <taxon>Lichenibacterium</taxon>
    </lineage>
</organism>
<feature type="transmembrane region" description="Helical" evidence="8">
    <location>
        <begin position="12"/>
        <end position="41"/>
    </location>
</feature>